<evidence type="ECO:0000313" key="9">
    <source>
        <dbReference type="Proteomes" id="UP000281771"/>
    </source>
</evidence>
<sequence>MKELFSSYIPQPIGQKKVYSILLPLIKIKDEWQILYQVRSETISQPGEVSFPGGSVESGETLLEAAIRETCEELLLQPEQIAVFGEIDYLVHQHRTIHCFVGQLLVEDWQTIQPNTDEVARLFTVPLSTVLEEAPTYHSLTLRVDNQQNFPFERIRKGPDYPFNNRDWTIPFYEHEGETIWGMTALFTHRFTEIVKENENILDQ</sequence>
<name>A0A3P1VES3_9STRE</name>
<feature type="domain" description="Nudix hydrolase" evidence="7">
    <location>
        <begin position="16"/>
        <end position="148"/>
    </location>
</feature>
<gene>
    <name evidence="8" type="ORF">EII38_02995</name>
</gene>
<keyword evidence="9" id="KW-1185">Reference proteome</keyword>
<dbReference type="PANTHER" id="PTHR12992:SF11">
    <property type="entry name" value="MITOCHONDRIAL COENZYME A DIPHOSPHATASE NUDT8"/>
    <property type="match status" value="1"/>
</dbReference>
<proteinExistence type="predicted"/>
<dbReference type="PANTHER" id="PTHR12992">
    <property type="entry name" value="NUDIX HYDROLASE"/>
    <property type="match status" value="1"/>
</dbReference>
<evidence type="ECO:0000256" key="6">
    <source>
        <dbReference type="ARBA" id="ARBA00023211"/>
    </source>
</evidence>
<dbReference type="GO" id="GO:0046872">
    <property type="term" value="F:metal ion binding"/>
    <property type="evidence" value="ECO:0007669"/>
    <property type="project" value="UniProtKB-KW"/>
</dbReference>
<accession>A0A3P1VES3</accession>
<evidence type="ECO:0000256" key="3">
    <source>
        <dbReference type="ARBA" id="ARBA00022723"/>
    </source>
</evidence>
<evidence type="ECO:0000256" key="1">
    <source>
        <dbReference type="ARBA" id="ARBA00001936"/>
    </source>
</evidence>
<dbReference type="GO" id="GO:0010945">
    <property type="term" value="F:coenzyme A diphosphatase activity"/>
    <property type="evidence" value="ECO:0007669"/>
    <property type="project" value="InterPro"/>
</dbReference>
<keyword evidence="6" id="KW-0464">Manganese</keyword>
<comment type="caution">
    <text evidence="8">The sequence shown here is derived from an EMBL/GenBank/DDBJ whole genome shotgun (WGS) entry which is preliminary data.</text>
</comment>
<evidence type="ECO:0000256" key="4">
    <source>
        <dbReference type="ARBA" id="ARBA00022801"/>
    </source>
</evidence>
<evidence type="ECO:0000313" key="8">
    <source>
        <dbReference type="EMBL" id="RRD32719.1"/>
    </source>
</evidence>
<comment type="cofactor">
    <cofactor evidence="2">
        <name>Mg(2+)</name>
        <dbReference type="ChEBI" id="CHEBI:18420"/>
    </cofactor>
</comment>
<dbReference type="InterPro" id="IPR045121">
    <property type="entry name" value="CoAse"/>
</dbReference>
<dbReference type="EMBL" id="RQZA01000001">
    <property type="protein sequence ID" value="RRD32719.1"/>
    <property type="molecule type" value="Genomic_DNA"/>
</dbReference>
<comment type="cofactor">
    <cofactor evidence="1">
        <name>Mn(2+)</name>
        <dbReference type="ChEBI" id="CHEBI:29035"/>
    </cofactor>
</comment>
<keyword evidence="5" id="KW-0460">Magnesium</keyword>
<organism evidence="8 9">
    <name type="scientific">Streptococcus minor</name>
    <dbReference type="NCBI Taxonomy" id="229549"/>
    <lineage>
        <taxon>Bacteria</taxon>
        <taxon>Bacillati</taxon>
        <taxon>Bacillota</taxon>
        <taxon>Bacilli</taxon>
        <taxon>Lactobacillales</taxon>
        <taxon>Streptococcaceae</taxon>
        <taxon>Streptococcus</taxon>
    </lineage>
</organism>
<dbReference type="RefSeq" id="WP_124775898.1">
    <property type="nucleotide sequence ID" value="NZ_RQZA01000001.1"/>
</dbReference>
<dbReference type="PROSITE" id="PS51462">
    <property type="entry name" value="NUDIX"/>
    <property type="match status" value="1"/>
</dbReference>
<dbReference type="InterPro" id="IPR000086">
    <property type="entry name" value="NUDIX_hydrolase_dom"/>
</dbReference>
<dbReference type="Pfam" id="PF00293">
    <property type="entry name" value="NUDIX"/>
    <property type="match status" value="1"/>
</dbReference>
<dbReference type="InterPro" id="IPR015797">
    <property type="entry name" value="NUDIX_hydrolase-like_dom_sf"/>
</dbReference>
<evidence type="ECO:0000259" key="7">
    <source>
        <dbReference type="PROSITE" id="PS51462"/>
    </source>
</evidence>
<evidence type="ECO:0000256" key="2">
    <source>
        <dbReference type="ARBA" id="ARBA00001946"/>
    </source>
</evidence>
<dbReference type="CDD" id="cd03426">
    <property type="entry name" value="NUDIX_CoAse_Nudt7"/>
    <property type="match status" value="1"/>
</dbReference>
<dbReference type="Gene3D" id="3.90.79.10">
    <property type="entry name" value="Nucleoside Triphosphate Pyrophosphohydrolase"/>
    <property type="match status" value="1"/>
</dbReference>
<evidence type="ECO:0000256" key="5">
    <source>
        <dbReference type="ARBA" id="ARBA00022842"/>
    </source>
</evidence>
<dbReference type="AlphaFoldDB" id="A0A3P1VES3"/>
<keyword evidence="4" id="KW-0378">Hydrolase</keyword>
<reference evidence="8 9" key="1">
    <citation type="submission" date="2018-11" db="EMBL/GenBank/DDBJ databases">
        <title>Genomes From Bacteria Associated with the Canine Oral Cavity: a Test Case for Automated Genome-Based Taxonomic Assignment.</title>
        <authorList>
            <person name="Coil D.A."/>
            <person name="Jospin G."/>
            <person name="Darling A.E."/>
            <person name="Wallis C."/>
            <person name="Davis I.J."/>
            <person name="Harris S."/>
            <person name="Eisen J.A."/>
            <person name="Holcombe L.J."/>
            <person name="O'Flynn C."/>
        </authorList>
    </citation>
    <scope>NUCLEOTIDE SEQUENCE [LARGE SCALE GENOMIC DNA]</scope>
    <source>
        <strain evidence="8 9">OH4621_COT-116</strain>
    </source>
</reference>
<protein>
    <submittedName>
        <fullName evidence="8">CoA pyrophosphatase</fullName>
    </submittedName>
</protein>
<dbReference type="SUPFAM" id="SSF55811">
    <property type="entry name" value="Nudix"/>
    <property type="match status" value="1"/>
</dbReference>
<dbReference type="Proteomes" id="UP000281771">
    <property type="component" value="Unassembled WGS sequence"/>
</dbReference>
<keyword evidence="3" id="KW-0479">Metal-binding</keyword>
<dbReference type="STRING" id="1123309.GCA_000377005_01811"/>